<evidence type="ECO:0000313" key="3">
    <source>
        <dbReference type="Proteomes" id="UP000225706"/>
    </source>
</evidence>
<comment type="caution">
    <text evidence="2">The sequence shown here is derived from an EMBL/GenBank/DDBJ whole genome shotgun (WGS) entry which is preliminary data.</text>
</comment>
<dbReference type="Proteomes" id="UP000225706">
    <property type="component" value="Unassembled WGS sequence"/>
</dbReference>
<sequence>MSLDHSRNTVKKREDNSTITIARMQAKETKRAHPYKKASQKKQGKSTILIDPLPLKEMKKMKWQIEVVSSSEEVPNTVVHSETTSGPVVPFTEGTGTFHYSSLEEVLHSLQMTYPCPVHRTDLEEVTSKQEDEIKVFPRCPEPNCPVFCCKDDVIWYSDQCKKQAYEWFTLGRIAKMVCQCGTGDTRSHMIVEKKHFSSIEKRMDFQPNFVTGFLFSSACELEEVLAKVKNGLFVKPL</sequence>
<accession>A0A2B4T1W4</accession>
<feature type="region of interest" description="Disordered" evidence="1">
    <location>
        <begin position="1"/>
        <end position="44"/>
    </location>
</feature>
<dbReference type="AlphaFoldDB" id="A0A2B4T1W4"/>
<evidence type="ECO:0000313" key="2">
    <source>
        <dbReference type="EMBL" id="PFX34615.1"/>
    </source>
</evidence>
<feature type="compositionally biased region" description="Basic and acidic residues" evidence="1">
    <location>
        <begin position="1"/>
        <end position="16"/>
    </location>
</feature>
<proteinExistence type="predicted"/>
<reference evidence="3" key="1">
    <citation type="journal article" date="2017" name="bioRxiv">
        <title>Comparative analysis of the genomes of Stylophora pistillata and Acropora digitifera provides evidence for extensive differences between species of corals.</title>
        <authorList>
            <person name="Voolstra C.R."/>
            <person name="Li Y."/>
            <person name="Liew Y.J."/>
            <person name="Baumgarten S."/>
            <person name="Zoccola D."/>
            <person name="Flot J.-F."/>
            <person name="Tambutte S."/>
            <person name="Allemand D."/>
            <person name="Aranda M."/>
        </authorList>
    </citation>
    <scope>NUCLEOTIDE SEQUENCE [LARGE SCALE GENOMIC DNA]</scope>
</reference>
<organism evidence="2 3">
    <name type="scientific">Stylophora pistillata</name>
    <name type="common">Smooth cauliflower coral</name>
    <dbReference type="NCBI Taxonomy" id="50429"/>
    <lineage>
        <taxon>Eukaryota</taxon>
        <taxon>Metazoa</taxon>
        <taxon>Cnidaria</taxon>
        <taxon>Anthozoa</taxon>
        <taxon>Hexacorallia</taxon>
        <taxon>Scleractinia</taxon>
        <taxon>Astrocoeniina</taxon>
        <taxon>Pocilloporidae</taxon>
        <taxon>Stylophora</taxon>
    </lineage>
</organism>
<name>A0A2B4T1W4_STYPI</name>
<evidence type="ECO:0000256" key="1">
    <source>
        <dbReference type="SAM" id="MobiDB-lite"/>
    </source>
</evidence>
<gene>
    <name evidence="2" type="ORF">AWC38_SpisGene484</name>
</gene>
<protein>
    <submittedName>
        <fullName evidence="2">Uncharacterized protein</fullName>
    </submittedName>
</protein>
<feature type="compositionally biased region" description="Basic residues" evidence="1">
    <location>
        <begin position="32"/>
        <end position="44"/>
    </location>
</feature>
<dbReference type="EMBL" id="LSMT01000003">
    <property type="protein sequence ID" value="PFX34615.1"/>
    <property type="molecule type" value="Genomic_DNA"/>
</dbReference>
<keyword evidence="3" id="KW-1185">Reference proteome</keyword>